<reference evidence="3" key="2">
    <citation type="journal article" date="2022" name="Hortic Res">
        <title>The genome of Dioscorea zingiberensis sheds light on the biosynthesis, origin and evolution of the medicinally important diosgenin saponins.</title>
        <authorList>
            <person name="Li Y."/>
            <person name="Tan C."/>
            <person name="Li Z."/>
            <person name="Guo J."/>
            <person name="Li S."/>
            <person name="Chen X."/>
            <person name="Wang C."/>
            <person name="Dai X."/>
            <person name="Yang H."/>
            <person name="Song W."/>
            <person name="Hou L."/>
            <person name="Xu J."/>
            <person name="Tong Z."/>
            <person name="Xu A."/>
            <person name="Yuan X."/>
            <person name="Wang W."/>
            <person name="Yang Q."/>
            <person name="Chen L."/>
            <person name="Sun Z."/>
            <person name="Wang K."/>
            <person name="Pan B."/>
            <person name="Chen J."/>
            <person name="Bao Y."/>
            <person name="Liu F."/>
            <person name="Qi X."/>
            <person name="Gang D.R."/>
            <person name="Wen J."/>
            <person name="Li J."/>
        </authorList>
    </citation>
    <scope>NUCLEOTIDE SEQUENCE</scope>
    <source>
        <strain evidence="3">Dzin_1.0</strain>
    </source>
</reference>
<dbReference type="PANTHER" id="PTHR47374">
    <property type="entry name" value="ENDOSOME ANTIGEN-LIKE PROTEIN, PUTATIVE (DUF3444)-RELATED"/>
    <property type="match status" value="1"/>
</dbReference>
<name>A0A9D5CWQ2_9LILI</name>
<evidence type="ECO:0000313" key="4">
    <source>
        <dbReference type="Proteomes" id="UP001085076"/>
    </source>
</evidence>
<dbReference type="EMBL" id="JAGGNH010000002">
    <property type="protein sequence ID" value="KAJ0980713.1"/>
    <property type="molecule type" value="Genomic_DNA"/>
</dbReference>
<gene>
    <name evidence="3" type="ORF">J5N97_008968</name>
</gene>
<organism evidence="3 4">
    <name type="scientific">Dioscorea zingiberensis</name>
    <dbReference type="NCBI Taxonomy" id="325984"/>
    <lineage>
        <taxon>Eukaryota</taxon>
        <taxon>Viridiplantae</taxon>
        <taxon>Streptophyta</taxon>
        <taxon>Embryophyta</taxon>
        <taxon>Tracheophyta</taxon>
        <taxon>Spermatophyta</taxon>
        <taxon>Magnoliopsida</taxon>
        <taxon>Liliopsida</taxon>
        <taxon>Dioscoreales</taxon>
        <taxon>Dioscoreaceae</taxon>
        <taxon>Dioscorea</taxon>
    </lineage>
</organism>
<feature type="compositionally biased region" description="Basic and acidic residues" evidence="1">
    <location>
        <begin position="46"/>
        <end position="58"/>
    </location>
</feature>
<sequence length="297" mass="34489">MSGDVHFGQVNRVSAMEHSQIHSNQAAASKALRHVEMEQVATGNHLSERDINSREVDGKGTISPPNTWPSQPSSSTSNENPDPEFHNFDAERTSHKFQCGQIWALYSDIDKYPKSYGRINKIDSRNFEVHLTWLELCPVLDLEKIWLRESMPIGCGRFRVAHETVQFDSADVFSHLVQAKQTGRKDQYDIYPRIGEVWAVYKNWHVTWQQPSDLVDCAFDIVEILEQTGSGIRVFLMEIHQSVFIPRKRRRSRSMLIPPDEYLRFSHRIPAFRLTEEKYQSFWELDPTSVPKKIFNL</sequence>
<dbReference type="PANTHER" id="PTHR47374:SF6">
    <property type="entry name" value="ENDOSOME ANTIGEN-LIKE PROTEIN, PUTATIVE (DUF3444)-RELATED"/>
    <property type="match status" value="1"/>
</dbReference>
<dbReference type="AlphaFoldDB" id="A0A9D5CWQ2"/>
<dbReference type="Pfam" id="PF11926">
    <property type="entry name" value="DUF3444"/>
    <property type="match status" value="1"/>
</dbReference>
<dbReference type="InterPro" id="IPR024593">
    <property type="entry name" value="DUF3444"/>
</dbReference>
<comment type="caution">
    <text evidence="3">The sequence shown here is derived from an EMBL/GenBank/DDBJ whole genome shotgun (WGS) entry which is preliminary data.</text>
</comment>
<feature type="domain" description="DUF3444" evidence="2">
    <location>
        <begin position="77"/>
        <end position="277"/>
    </location>
</feature>
<keyword evidence="4" id="KW-1185">Reference proteome</keyword>
<feature type="region of interest" description="Disordered" evidence="1">
    <location>
        <begin position="41"/>
        <end position="88"/>
    </location>
</feature>
<dbReference type="OrthoDB" id="10250354at2759"/>
<feature type="compositionally biased region" description="Polar residues" evidence="1">
    <location>
        <begin position="63"/>
        <end position="80"/>
    </location>
</feature>
<accession>A0A9D5CWQ2</accession>
<dbReference type="Proteomes" id="UP001085076">
    <property type="component" value="Miscellaneous, Linkage group lg02"/>
</dbReference>
<reference evidence="3" key="1">
    <citation type="submission" date="2021-03" db="EMBL/GenBank/DDBJ databases">
        <authorList>
            <person name="Li Z."/>
            <person name="Yang C."/>
        </authorList>
    </citation>
    <scope>NUCLEOTIDE SEQUENCE</scope>
    <source>
        <strain evidence="3">Dzin_1.0</strain>
        <tissue evidence="3">Leaf</tissue>
    </source>
</reference>
<proteinExistence type="predicted"/>
<protein>
    <recommendedName>
        <fullName evidence="2">DUF3444 domain-containing protein</fullName>
    </recommendedName>
</protein>
<evidence type="ECO:0000256" key="1">
    <source>
        <dbReference type="SAM" id="MobiDB-lite"/>
    </source>
</evidence>
<evidence type="ECO:0000313" key="3">
    <source>
        <dbReference type="EMBL" id="KAJ0980713.1"/>
    </source>
</evidence>
<evidence type="ECO:0000259" key="2">
    <source>
        <dbReference type="Pfam" id="PF11926"/>
    </source>
</evidence>